<organism evidence="2 3">
    <name type="scientific">Gymnopilus dilepis</name>
    <dbReference type="NCBI Taxonomy" id="231916"/>
    <lineage>
        <taxon>Eukaryota</taxon>
        <taxon>Fungi</taxon>
        <taxon>Dikarya</taxon>
        <taxon>Basidiomycota</taxon>
        <taxon>Agaricomycotina</taxon>
        <taxon>Agaricomycetes</taxon>
        <taxon>Agaricomycetidae</taxon>
        <taxon>Agaricales</taxon>
        <taxon>Agaricineae</taxon>
        <taxon>Hymenogastraceae</taxon>
        <taxon>Gymnopilus</taxon>
    </lineage>
</organism>
<protein>
    <submittedName>
        <fullName evidence="2">Uncharacterized protein</fullName>
    </submittedName>
</protein>
<proteinExistence type="predicted"/>
<sequence>MYRQARHATCGNDQDPGHDQLMTPTLNSSDTLTPASLPLSLSALFAFQRAAPPSNEDVGSIAGLGWHYDRALRWMPQQSLPSVILPPSPHETKSGVFRAHPQALLSPGIYTLAACEPTSFDDRRAFARLLGHIPCRQPSGIATCHDR</sequence>
<accession>A0A409WE06</accession>
<dbReference type="AlphaFoldDB" id="A0A409WE06"/>
<gene>
    <name evidence="2" type="ORF">CVT26_004471</name>
</gene>
<name>A0A409WE06_9AGAR</name>
<keyword evidence="3" id="KW-1185">Reference proteome</keyword>
<evidence type="ECO:0000313" key="3">
    <source>
        <dbReference type="Proteomes" id="UP000284706"/>
    </source>
</evidence>
<dbReference type="EMBL" id="NHYE01005130">
    <property type="protein sequence ID" value="PPQ76701.1"/>
    <property type="molecule type" value="Genomic_DNA"/>
</dbReference>
<evidence type="ECO:0000256" key="1">
    <source>
        <dbReference type="SAM" id="MobiDB-lite"/>
    </source>
</evidence>
<evidence type="ECO:0000313" key="2">
    <source>
        <dbReference type="EMBL" id="PPQ76701.1"/>
    </source>
</evidence>
<feature type="region of interest" description="Disordered" evidence="1">
    <location>
        <begin position="1"/>
        <end position="27"/>
    </location>
</feature>
<dbReference type="InParanoid" id="A0A409WE06"/>
<reference evidence="2 3" key="1">
    <citation type="journal article" date="2018" name="Evol. Lett.">
        <title>Horizontal gene cluster transfer increased hallucinogenic mushroom diversity.</title>
        <authorList>
            <person name="Reynolds H.T."/>
            <person name="Vijayakumar V."/>
            <person name="Gluck-Thaler E."/>
            <person name="Korotkin H.B."/>
            <person name="Matheny P.B."/>
            <person name="Slot J.C."/>
        </authorList>
    </citation>
    <scope>NUCLEOTIDE SEQUENCE [LARGE SCALE GENOMIC DNA]</scope>
    <source>
        <strain evidence="2 3">SRW20</strain>
    </source>
</reference>
<comment type="caution">
    <text evidence="2">The sequence shown here is derived from an EMBL/GenBank/DDBJ whole genome shotgun (WGS) entry which is preliminary data.</text>
</comment>
<dbReference type="Proteomes" id="UP000284706">
    <property type="component" value="Unassembled WGS sequence"/>
</dbReference>